<dbReference type="InterPro" id="IPR038366">
    <property type="entry name" value="Znf_CppX_C4_sf"/>
</dbReference>
<dbReference type="GO" id="GO:0046983">
    <property type="term" value="F:protein dimerization activity"/>
    <property type="evidence" value="ECO:0007669"/>
    <property type="project" value="InterPro"/>
</dbReference>
<feature type="domain" description="ATP-dependent Clp protease ATP-binding subunit ClpX zinc ribbon" evidence="1">
    <location>
        <begin position="49"/>
        <end position="90"/>
    </location>
</feature>
<dbReference type="GO" id="GO:0008270">
    <property type="term" value="F:zinc ion binding"/>
    <property type="evidence" value="ECO:0007669"/>
    <property type="project" value="InterPro"/>
</dbReference>
<protein>
    <recommendedName>
        <fullName evidence="1">ATP-dependent Clp protease ATP-binding subunit ClpX zinc ribbon domain-containing protein</fullName>
    </recommendedName>
</protein>
<accession>A0A0D0KN91</accession>
<dbReference type="Proteomes" id="UP000035017">
    <property type="component" value="Unassembled WGS sequence"/>
</dbReference>
<organism evidence="2 3">
    <name type="scientific">Agrobacterium tumefaciens</name>
    <dbReference type="NCBI Taxonomy" id="358"/>
    <lineage>
        <taxon>Bacteria</taxon>
        <taxon>Pseudomonadati</taxon>
        <taxon>Pseudomonadota</taxon>
        <taxon>Alphaproteobacteria</taxon>
        <taxon>Hyphomicrobiales</taxon>
        <taxon>Rhizobiaceae</taxon>
        <taxon>Rhizobium/Agrobacterium group</taxon>
        <taxon>Agrobacterium</taxon>
        <taxon>Agrobacterium tumefaciens complex</taxon>
    </lineage>
</organism>
<dbReference type="AlphaFoldDB" id="A0A0D0KN91"/>
<name>A0A0D0KN91_AGRTU</name>
<dbReference type="EMBL" id="JXQV01000015">
    <property type="protein sequence ID" value="KIQ01084.1"/>
    <property type="molecule type" value="Genomic_DNA"/>
</dbReference>
<evidence type="ECO:0000259" key="1">
    <source>
        <dbReference type="SMART" id="SM00994"/>
    </source>
</evidence>
<evidence type="ECO:0000313" key="2">
    <source>
        <dbReference type="EMBL" id="KIQ01084.1"/>
    </source>
</evidence>
<dbReference type="SMART" id="SM00994">
    <property type="entry name" value="zf-C4_ClpX"/>
    <property type="match status" value="1"/>
</dbReference>
<gene>
    <name evidence="2" type="ORF">RU07_15950</name>
</gene>
<reference evidence="2 3" key="1">
    <citation type="submission" date="2014-12" db="EMBL/GenBank/DDBJ databases">
        <title>16Stimator: statistical estimation of ribosomal gene copy numbers from draft genome assemblies.</title>
        <authorList>
            <person name="Perisin M.A."/>
            <person name="Vetter M."/>
            <person name="Gilbert J.A."/>
            <person name="Bergelson J."/>
        </authorList>
    </citation>
    <scope>NUCLEOTIDE SEQUENCE [LARGE SCALE GENOMIC DNA]</scope>
    <source>
        <strain evidence="2 3">MEJ076</strain>
    </source>
</reference>
<dbReference type="Gene3D" id="6.20.220.10">
    <property type="entry name" value="ClpX chaperone, C4-type zinc finger domain"/>
    <property type="match status" value="1"/>
</dbReference>
<evidence type="ECO:0000313" key="3">
    <source>
        <dbReference type="Proteomes" id="UP000035017"/>
    </source>
</evidence>
<dbReference type="InterPro" id="IPR010603">
    <property type="entry name" value="Znf_CppX_C4"/>
</dbReference>
<proteinExistence type="predicted"/>
<comment type="caution">
    <text evidence="2">The sequence shown here is derived from an EMBL/GenBank/DDBJ whole genome shotgun (WGS) entry which is preliminary data.</text>
</comment>
<dbReference type="SUPFAM" id="SSF57716">
    <property type="entry name" value="Glucocorticoid receptor-like (DNA-binding domain)"/>
    <property type="match status" value="1"/>
</dbReference>
<dbReference type="Pfam" id="PF06689">
    <property type="entry name" value="zf-C4_ClpX"/>
    <property type="match status" value="1"/>
</dbReference>
<sequence>MACFRLGSNEQLCTMTGCQFKSECRMNQLSIKDRLLAARRVLFGQGDNAVICSFCGKSRQDGVGNIIAGPGVAICASCARIAVDWDLTSYFQEMTGTTIDTFSIFYQHQACLLPQHRRQIDDDLQWCAGELNAELIGWNYGWAKSDSVDGLTVYVRTRDNVNIAIFRETFTQTYLRLASTDVPSPRSATLAAPWPSEIL</sequence>